<dbReference type="RefSeq" id="WP_005699702.1">
    <property type="nucleotide sequence ID" value="NZ_AJTC01000027.1"/>
</dbReference>
<reference evidence="1 2" key="1">
    <citation type="submission" date="2012-04" db="EMBL/GenBank/DDBJ databases">
        <authorList>
            <person name="Durkin A.S."/>
            <person name="McCorrison J."/>
            <person name="Torralba M."/>
            <person name="Gillis M."/>
            <person name="Methe B."/>
            <person name="Sutton G."/>
            <person name="Nelson K.E."/>
        </authorList>
    </citation>
    <scope>NUCLEOTIDE SEQUENCE [LARGE SCALE GENOMIC DNA]</scope>
    <source>
        <strain evidence="1 2">HK2019</strain>
    </source>
</reference>
<dbReference type="EMBL" id="AJTC01000027">
    <property type="protein sequence ID" value="EIJ30066.1"/>
    <property type="molecule type" value="Genomic_DNA"/>
</dbReference>
<protein>
    <recommendedName>
        <fullName evidence="3">SH3 domain protein</fullName>
    </recommendedName>
</protein>
<organism evidence="1 2">
    <name type="scientific">Haemophilus parainfluenzae HK2019</name>
    <dbReference type="NCBI Taxonomy" id="1095746"/>
    <lineage>
        <taxon>Bacteria</taxon>
        <taxon>Pseudomonadati</taxon>
        <taxon>Pseudomonadota</taxon>
        <taxon>Gammaproteobacteria</taxon>
        <taxon>Pasteurellales</taxon>
        <taxon>Pasteurellaceae</taxon>
        <taxon>Haemophilus</taxon>
    </lineage>
</organism>
<name>A0ABN0EV39_HAEPA</name>
<sequence>MKSISFYLSVLSLFFFPHYVWGSYFIKDGALFFKEGKNAYLKLDIDKPSDNDIVELKIGDANNKVDVYDYSSSNSSYSVSTIRYDHDRKKFIQERLEYVNNCSYCSDLKTEYCSVNKVVDVSKIDFYDKGNKAICYSTYEGKPKGSEFSTLSAVVDSFYSNRQYMKSFLPNDIAEILVRFPQDKDEHFTQYKRIIELLREEKEYLLLSFLVKKLSISKDKEIRIKTYLYNNPYDRDKTKLYLIKGDLVSILDEKIDEHGEKWYFINYKGKKEINMWIKADSVDLN</sequence>
<accession>A0ABN0EV39</accession>
<gene>
    <name evidence="1" type="ORF">HMPREF1119_2060</name>
</gene>
<evidence type="ECO:0008006" key="3">
    <source>
        <dbReference type="Google" id="ProtNLM"/>
    </source>
</evidence>
<evidence type="ECO:0000313" key="2">
    <source>
        <dbReference type="Proteomes" id="UP000003778"/>
    </source>
</evidence>
<evidence type="ECO:0000313" key="1">
    <source>
        <dbReference type="EMBL" id="EIJ30066.1"/>
    </source>
</evidence>
<keyword evidence="2" id="KW-1185">Reference proteome</keyword>
<comment type="caution">
    <text evidence="1">The sequence shown here is derived from an EMBL/GenBank/DDBJ whole genome shotgun (WGS) entry which is preliminary data.</text>
</comment>
<proteinExistence type="predicted"/>
<dbReference type="Proteomes" id="UP000003778">
    <property type="component" value="Unassembled WGS sequence"/>
</dbReference>